<evidence type="ECO:0000259" key="11">
    <source>
        <dbReference type="PROSITE" id="PS51674"/>
    </source>
</evidence>
<keyword evidence="6" id="KW-0411">Iron-sulfur</keyword>
<keyword evidence="5" id="KW-0408">Iron</keyword>
<comment type="similarity">
    <text evidence="2">Belongs to the WhiB family.</text>
</comment>
<dbReference type="GO" id="GO:0047134">
    <property type="term" value="F:protein-disulfide reductase [NAD(P)H] activity"/>
    <property type="evidence" value="ECO:0007669"/>
    <property type="project" value="TreeGrafter"/>
</dbReference>
<proteinExistence type="inferred from homology"/>
<name>A0A6J7DHT4_9ZZZZ</name>
<evidence type="ECO:0000256" key="6">
    <source>
        <dbReference type="ARBA" id="ARBA00023014"/>
    </source>
</evidence>
<dbReference type="AlphaFoldDB" id="A0A6J7DHT4"/>
<evidence type="ECO:0000313" key="12">
    <source>
        <dbReference type="EMBL" id="CAB4870066.1"/>
    </source>
</evidence>
<keyword evidence="3" id="KW-0004">4Fe-4S</keyword>
<evidence type="ECO:0000256" key="7">
    <source>
        <dbReference type="ARBA" id="ARBA00023015"/>
    </source>
</evidence>
<accession>A0A6J7DHT4</accession>
<dbReference type="GO" id="GO:0046872">
    <property type="term" value="F:metal ion binding"/>
    <property type="evidence" value="ECO:0007669"/>
    <property type="project" value="UniProtKB-KW"/>
</dbReference>
<dbReference type="GO" id="GO:0045892">
    <property type="term" value="P:negative regulation of DNA-templated transcription"/>
    <property type="evidence" value="ECO:0007669"/>
    <property type="project" value="TreeGrafter"/>
</dbReference>
<dbReference type="GO" id="GO:0045454">
    <property type="term" value="P:cell redox homeostasis"/>
    <property type="evidence" value="ECO:0007669"/>
    <property type="project" value="TreeGrafter"/>
</dbReference>
<keyword evidence="9" id="KW-1015">Disulfide bond</keyword>
<dbReference type="PROSITE" id="PS51674">
    <property type="entry name" value="4FE4S_WBL"/>
    <property type="match status" value="1"/>
</dbReference>
<keyword evidence="4" id="KW-0479">Metal-binding</keyword>
<dbReference type="PANTHER" id="PTHR38839">
    <property type="entry name" value="TRANSCRIPTIONAL REGULATOR WHID-RELATED"/>
    <property type="match status" value="1"/>
</dbReference>
<reference evidence="12" key="1">
    <citation type="submission" date="2020-05" db="EMBL/GenBank/DDBJ databases">
        <authorList>
            <person name="Chiriac C."/>
            <person name="Salcher M."/>
            <person name="Ghai R."/>
            <person name="Kavagutti S V."/>
        </authorList>
    </citation>
    <scope>NUCLEOTIDE SEQUENCE</scope>
</reference>
<dbReference type="GO" id="GO:0003677">
    <property type="term" value="F:DNA binding"/>
    <property type="evidence" value="ECO:0007669"/>
    <property type="project" value="UniProtKB-KW"/>
</dbReference>
<dbReference type="Pfam" id="PF02467">
    <property type="entry name" value="Whib"/>
    <property type="match status" value="1"/>
</dbReference>
<dbReference type="GO" id="GO:0051539">
    <property type="term" value="F:4 iron, 4 sulfur cluster binding"/>
    <property type="evidence" value="ECO:0007669"/>
    <property type="project" value="UniProtKB-KW"/>
</dbReference>
<evidence type="ECO:0000256" key="9">
    <source>
        <dbReference type="ARBA" id="ARBA00023157"/>
    </source>
</evidence>
<comment type="cofactor">
    <cofactor evidence="1">
        <name>[4Fe-4S] cluster</name>
        <dbReference type="ChEBI" id="CHEBI:49883"/>
    </cofactor>
</comment>
<dbReference type="InterPro" id="IPR034768">
    <property type="entry name" value="4FE4S_WBL"/>
</dbReference>
<evidence type="ECO:0000256" key="10">
    <source>
        <dbReference type="ARBA" id="ARBA00023163"/>
    </source>
</evidence>
<feature type="domain" description="4Fe-4S Wbl-type" evidence="11">
    <location>
        <begin position="19"/>
        <end position="75"/>
    </location>
</feature>
<evidence type="ECO:0000256" key="8">
    <source>
        <dbReference type="ARBA" id="ARBA00023125"/>
    </source>
</evidence>
<evidence type="ECO:0000256" key="5">
    <source>
        <dbReference type="ARBA" id="ARBA00023004"/>
    </source>
</evidence>
<evidence type="ECO:0000256" key="1">
    <source>
        <dbReference type="ARBA" id="ARBA00001966"/>
    </source>
</evidence>
<sequence>MITLISPTDLLPDDVMIPACTDAPEQFFSEDPHELEQAKVVCRVCPMRQACLAGALERREPWGVWGGALLDRGRVIAYKRGPRRSNIDEVCASGESAA</sequence>
<dbReference type="PANTHER" id="PTHR38839:SF2">
    <property type="entry name" value="TRANSCRIPTIONAL REGULATOR WHIB7-RELATED"/>
    <property type="match status" value="1"/>
</dbReference>
<keyword evidence="7" id="KW-0805">Transcription regulation</keyword>
<dbReference type="HAMAP" id="MF_01479">
    <property type="entry name" value="WhiB"/>
    <property type="match status" value="1"/>
</dbReference>
<gene>
    <name evidence="12" type="ORF">UFOPK3401_00752</name>
</gene>
<keyword evidence="8" id="KW-0238">DNA-binding</keyword>
<protein>
    <submittedName>
        <fullName evidence="12">Unannotated protein</fullName>
    </submittedName>
</protein>
<evidence type="ECO:0000256" key="4">
    <source>
        <dbReference type="ARBA" id="ARBA00022723"/>
    </source>
</evidence>
<dbReference type="EMBL" id="CAFBLM010000028">
    <property type="protein sequence ID" value="CAB4870066.1"/>
    <property type="molecule type" value="Genomic_DNA"/>
</dbReference>
<keyword evidence="10" id="KW-0804">Transcription</keyword>
<evidence type="ECO:0000256" key="2">
    <source>
        <dbReference type="ARBA" id="ARBA00006597"/>
    </source>
</evidence>
<evidence type="ECO:0000256" key="3">
    <source>
        <dbReference type="ARBA" id="ARBA00022485"/>
    </source>
</evidence>
<dbReference type="InterPro" id="IPR003482">
    <property type="entry name" value="Whib"/>
</dbReference>
<organism evidence="12">
    <name type="scientific">freshwater metagenome</name>
    <dbReference type="NCBI Taxonomy" id="449393"/>
    <lineage>
        <taxon>unclassified sequences</taxon>
        <taxon>metagenomes</taxon>
        <taxon>ecological metagenomes</taxon>
    </lineage>
</organism>